<protein>
    <submittedName>
        <fullName evidence="1">Uncharacterized protein</fullName>
    </submittedName>
</protein>
<organism evidence="1 2">
    <name type="scientific">Drechslerella dactyloides</name>
    <name type="common">Nematode-trapping fungus</name>
    <name type="synonym">Arthrobotrys dactyloides</name>
    <dbReference type="NCBI Taxonomy" id="74499"/>
    <lineage>
        <taxon>Eukaryota</taxon>
        <taxon>Fungi</taxon>
        <taxon>Dikarya</taxon>
        <taxon>Ascomycota</taxon>
        <taxon>Pezizomycotina</taxon>
        <taxon>Orbiliomycetes</taxon>
        <taxon>Orbiliales</taxon>
        <taxon>Orbiliaceae</taxon>
        <taxon>Drechslerella</taxon>
    </lineage>
</organism>
<proteinExistence type="predicted"/>
<dbReference type="EMBL" id="JAQGDS010000005">
    <property type="protein sequence ID" value="KAJ6260616.1"/>
    <property type="molecule type" value="Genomic_DNA"/>
</dbReference>
<gene>
    <name evidence="1" type="ORF">Dda_4842</name>
</gene>
<accession>A0AAD6IY33</accession>
<dbReference type="Proteomes" id="UP001221413">
    <property type="component" value="Unassembled WGS sequence"/>
</dbReference>
<sequence length="200" mass="22151">MSFTLKADVTIDNQSDTDLEFKDISPGDAVGGDPAPWPAKIPAKTKTPPFTVSVFRPRLTTVVLDYGAATFSFTSDEKAQEIFALSQTLKMAYVFSVAVTIDNNSDNDLTLNKCTITKSDGREFLEEEVCPKVIHAQNSATFKVPFISPRLCKVTMEYDGATFWYLSDEMGQDVKEFGPAGAKLDTGPKLYDRTITWEYS</sequence>
<dbReference type="AlphaFoldDB" id="A0AAD6IY33"/>
<evidence type="ECO:0000313" key="2">
    <source>
        <dbReference type="Proteomes" id="UP001221413"/>
    </source>
</evidence>
<reference evidence="1" key="1">
    <citation type="submission" date="2023-01" db="EMBL/GenBank/DDBJ databases">
        <title>The chitinases involved in constricting ring structure development in the nematode-trapping fungus Drechslerella dactyloides.</title>
        <authorList>
            <person name="Wang R."/>
            <person name="Zhang L."/>
            <person name="Tang P."/>
            <person name="Li S."/>
            <person name="Liang L."/>
        </authorList>
    </citation>
    <scope>NUCLEOTIDE SEQUENCE</scope>
    <source>
        <strain evidence="1">YMF1.00031</strain>
    </source>
</reference>
<keyword evidence="2" id="KW-1185">Reference proteome</keyword>
<evidence type="ECO:0000313" key="1">
    <source>
        <dbReference type="EMBL" id="KAJ6260616.1"/>
    </source>
</evidence>
<comment type="caution">
    <text evidence="1">The sequence shown here is derived from an EMBL/GenBank/DDBJ whole genome shotgun (WGS) entry which is preliminary data.</text>
</comment>
<name>A0AAD6IY33_DREDA</name>